<keyword evidence="3" id="KW-1185">Reference proteome</keyword>
<feature type="compositionally biased region" description="Low complexity" evidence="1">
    <location>
        <begin position="595"/>
        <end position="608"/>
    </location>
</feature>
<protein>
    <recommendedName>
        <fullName evidence="4">Arrestin-like N-terminal domain-containing protein</fullName>
    </recommendedName>
</protein>
<sequence length="651" mass="69976">MRRFFSSSASRTSSPSFKSKNVRLTINIPSYGCVFMNCDPGGSAVAPTDAYMVPPGDPDYTIGRDLSGELEVEVPRGMGPRRCRAIRVTLKSVSRLNMGPDRGWEEDVLFERHVEVKGAIILHEGVQRFKFSIIVPFGLGPYDEHPKGGIKLDLFATVEGLGGRSSTMSPGASPAGTPKRGRSPQRPPVRPLPGLSESQRGRESTSEPSTPAGSSGAATPPAGDDDTPPLETILPNLMVSWNEAVGGGSASNLESEIQWLRGTVEASRYITVLYNPDPENGINTLDVRRRGDVGGIGVFDVRLTSNPWTICGLVKIHVSIPDPSPNTTIYYARLVLNQSASITSPRDDPATAVPIKSSTPFVVWDRGARPPKAVPTRDTSAFYRGKGAQGTDTGGVVLSGVGRIPNDEAGRPSTLPVVKTPIIVTHSLILEVWYSVYGEDARGQAYDRPQHGQLRVLRVEKPVVLPSCAFIPEVMELPSYESHAFQSEPCKTCKTPPEQQACQTCPLTSVPHARHDLPPALVGNPNGVCHTCEKRFITDDVTGKWMDCACGHSLKNIEERMRTVALQDIDDGGDGTQTPPHVKEEAERRGRPGWQSAPTSAPPSRARTPPLPQPPTSYTPPLAGSQPTSYTPPSAPGSQPASRPPSAPPSR</sequence>
<feature type="compositionally biased region" description="Basic and acidic residues" evidence="1">
    <location>
        <begin position="581"/>
        <end position="590"/>
    </location>
</feature>
<dbReference type="GeneID" id="95981994"/>
<evidence type="ECO:0000313" key="2">
    <source>
        <dbReference type="EMBL" id="KAL1413200.1"/>
    </source>
</evidence>
<evidence type="ECO:0000313" key="3">
    <source>
        <dbReference type="Proteomes" id="UP001565368"/>
    </source>
</evidence>
<feature type="region of interest" description="Disordered" evidence="1">
    <location>
        <begin position="163"/>
        <end position="232"/>
    </location>
</feature>
<dbReference type="EMBL" id="JBBXJM010000001">
    <property type="protein sequence ID" value="KAL1413200.1"/>
    <property type="molecule type" value="Genomic_DNA"/>
</dbReference>
<comment type="caution">
    <text evidence="2">The sequence shown here is derived from an EMBL/GenBank/DDBJ whole genome shotgun (WGS) entry which is preliminary data.</text>
</comment>
<evidence type="ECO:0000256" key="1">
    <source>
        <dbReference type="SAM" id="MobiDB-lite"/>
    </source>
</evidence>
<reference evidence="2 3" key="1">
    <citation type="submission" date="2023-08" db="EMBL/GenBank/DDBJ databases">
        <title>Annotated Genome Sequence of Vanrija albida AlHP1.</title>
        <authorList>
            <person name="Herzog R."/>
        </authorList>
    </citation>
    <scope>NUCLEOTIDE SEQUENCE [LARGE SCALE GENOMIC DNA]</scope>
    <source>
        <strain evidence="2 3">AlHP1</strain>
    </source>
</reference>
<dbReference type="RefSeq" id="XP_069213144.1">
    <property type="nucleotide sequence ID" value="XM_069349600.1"/>
</dbReference>
<evidence type="ECO:0008006" key="4">
    <source>
        <dbReference type="Google" id="ProtNLM"/>
    </source>
</evidence>
<feature type="region of interest" description="Disordered" evidence="1">
    <location>
        <begin position="568"/>
        <end position="651"/>
    </location>
</feature>
<name>A0ABR3QEQ7_9TREE</name>
<feature type="region of interest" description="Disordered" evidence="1">
    <location>
        <begin position="366"/>
        <end position="388"/>
    </location>
</feature>
<feature type="compositionally biased region" description="Low complexity" evidence="1">
    <location>
        <begin position="206"/>
        <end position="222"/>
    </location>
</feature>
<accession>A0ABR3QEQ7</accession>
<feature type="compositionally biased region" description="Pro residues" evidence="1">
    <location>
        <begin position="642"/>
        <end position="651"/>
    </location>
</feature>
<feature type="compositionally biased region" description="Pro residues" evidence="1">
    <location>
        <begin position="609"/>
        <end position="618"/>
    </location>
</feature>
<proteinExistence type="predicted"/>
<gene>
    <name evidence="2" type="ORF">Q8F55_000951</name>
</gene>
<organism evidence="2 3">
    <name type="scientific">Vanrija albida</name>
    <dbReference type="NCBI Taxonomy" id="181172"/>
    <lineage>
        <taxon>Eukaryota</taxon>
        <taxon>Fungi</taxon>
        <taxon>Dikarya</taxon>
        <taxon>Basidiomycota</taxon>
        <taxon>Agaricomycotina</taxon>
        <taxon>Tremellomycetes</taxon>
        <taxon>Trichosporonales</taxon>
        <taxon>Trichosporonaceae</taxon>
        <taxon>Vanrija</taxon>
    </lineage>
</organism>
<dbReference type="Proteomes" id="UP001565368">
    <property type="component" value="Unassembled WGS sequence"/>
</dbReference>